<feature type="region of interest" description="Disordered" evidence="14">
    <location>
        <begin position="1"/>
        <end position="42"/>
    </location>
</feature>
<feature type="compositionally biased region" description="Basic and acidic residues" evidence="14">
    <location>
        <begin position="1"/>
        <end position="14"/>
    </location>
</feature>
<evidence type="ECO:0000256" key="7">
    <source>
        <dbReference type="ARBA" id="ARBA00022833"/>
    </source>
</evidence>
<keyword evidence="11" id="KW-0539">Nucleus</keyword>
<keyword evidence="12" id="KW-0012">Acyltransferase</keyword>
<evidence type="ECO:0000256" key="9">
    <source>
        <dbReference type="ARBA" id="ARBA00023015"/>
    </source>
</evidence>
<keyword evidence="17" id="KW-1185">Reference proteome</keyword>
<evidence type="ECO:0000256" key="13">
    <source>
        <dbReference type="PIRSR" id="PIRSR602717-51"/>
    </source>
</evidence>
<dbReference type="InterPro" id="IPR050603">
    <property type="entry name" value="MYST_HAT"/>
</dbReference>
<dbReference type="EC" id="2.3.1.48" evidence="3"/>
<keyword evidence="4" id="KW-0808">Transferase</keyword>
<dbReference type="Gene3D" id="1.10.10.10">
    <property type="entry name" value="Winged helix-like DNA-binding domain superfamily/Winged helix DNA-binding domain"/>
    <property type="match status" value="1"/>
</dbReference>
<accession>A0A9P7BFV7</accession>
<feature type="domain" description="MYST-type HAT" evidence="15">
    <location>
        <begin position="47"/>
        <end position="360"/>
    </location>
</feature>
<dbReference type="GO" id="GO:0006355">
    <property type="term" value="P:regulation of DNA-templated transcription"/>
    <property type="evidence" value="ECO:0007669"/>
    <property type="project" value="InterPro"/>
</dbReference>
<keyword evidence="5" id="KW-0479">Metal-binding</keyword>
<keyword evidence="9" id="KW-0805">Transcription regulation</keyword>
<feature type="compositionally biased region" description="Polar residues" evidence="14">
    <location>
        <begin position="23"/>
        <end position="38"/>
    </location>
</feature>
<organism evidence="16 17">
    <name type="scientific">Pichia californica</name>
    <dbReference type="NCBI Taxonomy" id="460514"/>
    <lineage>
        <taxon>Eukaryota</taxon>
        <taxon>Fungi</taxon>
        <taxon>Dikarya</taxon>
        <taxon>Ascomycota</taxon>
        <taxon>Saccharomycotina</taxon>
        <taxon>Pichiomycetes</taxon>
        <taxon>Pichiales</taxon>
        <taxon>Pichiaceae</taxon>
        <taxon>Pichia</taxon>
    </lineage>
</organism>
<evidence type="ECO:0000256" key="6">
    <source>
        <dbReference type="ARBA" id="ARBA00022771"/>
    </source>
</evidence>
<evidence type="ECO:0000256" key="10">
    <source>
        <dbReference type="ARBA" id="ARBA00023163"/>
    </source>
</evidence>
<dbReference type="PROSITE" id="PS51726">
    <property type="entry name" value="MYST_HAT"/>
    <property type="match status" value="1"/>
</dbReference>
<dbReference type="Gene3D" id="3.30.60.60">
    <property type="entry name" value="N-acetyl transferase-like"/>
    <property type="match status" value="1"/>
</dbReference>
<dbReference type="GO" id="GO:0008270">
    <property type="term" value="F:zinc ion binding"/>
    <property type="evidence" value="ECO:0007669"/>
    <property type="project" value="UniProtKB-KW"/>
</dbReference>
<dbReference type="OrthoDB" id="787137at2759"/>
<evidence type="ECO:0000256" key="11">
    <source>
        <dbReference type="ARBA" id="ARBA00023242"/>
    </source>
</evidence>
<evidence type="ECO:0000256" key="12">
    <source>
        <dbReference type="ARBA" id="ARBA00023315"/>
    </source>
</evidence>
<evidence type="ECO:0000256" key="8">
    <source>
        <dbReference type="ARBA" id="ARBA00022990"/>
    </source>
</evidence>
<dbReference type="GO" id="GO:0035267">
    <property type="term" value="C:NuA4 histone acetyltransferase complex"/>
    <property type="evidence" value="ECO:0007669"/>
    <property type="project" value="TreeGrafter"/>
</dbReference>
<comment type="subcellular location">
    <subcellularLocation>
        <location evidence="1">Nucleus</location>
    </subcellularLocation>
</comment>
<evidence type="ECO:0000259" key="15">
    <source>
        <dbReference type="PROSITE" id="PS51726"/>
    </source>
</evidence>
<dbReference type="InterPro" id="IPR002717">
    <property type="entry name" value="HAT_MYST-type"/>
</dbReference>
<keyword evidence="8" id="KW-0007">Acetylation</keyword>
<evidence type="ECO:0000256" key="4">
    <source>
        <dbReference type="ARBA" id="ARBA00022679"/>
    </source>
</evidence>
<reference evidence="16" key="1">
    <citation type="submission" date="2020-11" db="EMBL/GenBank/DDBJ databases">
        <title>Kefir isolates.</title>
        <authorList>
            <person name="Marcisauskas S."/>
            <person name="Kim Y."/>
            <person name="Blasche S."/>
        </authorList>
    </citation>
    <scope>NUCLEOTIDE SEQUENCE</scope>
    <source>
        <strain evidence="16">Olga-1</strain>
    </source>
</reference>
<name>A0A9P7BFV7_9ASCO</name>
<keyword evidence="10" id="KW-0804">Transcription</keyword>
<dbReference type="Pfam" id="PF01853">
    <property type="entry name" value="MOZ_SAS"/>
    <property type="match status" value="1"/>
</dbReference>
<evidence type="ECO:0000256" key="5">
    <source>
        <dbReference type="ARBA" id="ARBA00022723"/>
    </source>
</evidence>
<evidence type="ECO:0000256" key="2">
    <source>
        <dbReference type="ARBA" id="ARBA00010107"/>
    </source>
</evidence>
<dbReference type="GO" id="GO:0046972">
    <property type="term" value="F:histone H4K16 acetyltransferase activity"/>
    <property type="evidence" value="ECO:0007669"/>
    <property type="project" value="TreeGrafter"/>
</dbReference>
<keyword evidence="7" id="KW-0862">Zinc</keyword>
<dbReference type="PANTHER" id="PTHR10615:SF219">
    <property type="entry name" value="HISTONE ACETYLTRANSFERASE KAT5"/>
    <property type="match status" value="1"/>
</dbReference>
<dbReference type="InterPro" id="IPR016181">
    <property type="entry name" value="Acyl_CoA_acyltransferase"/>
</dbReference>
<evidence type="ECO:0000256" key="14">
    <source>
        <dbReference type="SAM" id="MobiDB-lite"/>
    </source>
</evidence>
<evidence type="ECO:0000313" key="17">
    <source>
        <dbReference type="Proteomes" id="UP000697127"/>
    </source>
</evidence>
<comment type="similarity">
    <text evidence="2">Belongs to the MYST (SAS/MOZ) family.</text>
</comment>
<dbReference type="GO" id="GO:0005634">
    <property type="term" value="C:nucleus"/>
    <property type="evidence" value="ECO:0007669"/>
    <property type="project" value="UniProtKB-SubCell"/>
</dbReference>
<evidence type="ECO:0000313" key="16">
    <source>
        <dbReference type="EMBL" id="KAG0691022.1"/>
    </source>
</evidence>
<evidence type="ECO:0000256" key="1">
    <source>
        <dbReference type="ARBA" id="ARBA00004123"/>
    </source>
</evidence>
<dbReference type="EMBL" id="PUHW01000010">
    <property type="protein sequence ID" value="KAG0691022.1"/>
    <property type="molecule type" value="Genomic_DNA"/>
</dbReference>
<dbReference type="Gene3D" id="3.40.630.30">
    <property type="match status" value="1"/>
</dbReference>
<evidence type="ECO:0000256" key="3">
    <source>
        <dbReference type="ARBA" id="ARBA00013184"/>
    </source>
</evidence>
<dbReference type="SUPFAM" id="SSF55729">
    <property type="entry name" value="Acyl-CoA N-acyltransferases (Nat)"/>
    <property type="match status" value="1"/>
</dbReference>
<dbReference type="AlphaFoldDB" id="A0A9P7BFV7"/>
<protein>
    <recommendedName>
        <fullName evidence="3">histone acetyltransferase</fullName>
        <ecNumber evidence="3">2.3.1.48</ecNumber>
    </recommendedName>
</protein>
<sequence length="402" mass="47331">MTKPILKETQEEHHRRSTRSTTLITTGKLDQNTQNSAEPNDDEYGFLDYQNVSRIRLGRYEFNTWYGNSALFKEPIQNKHDKKLTTKLLFRENITDVNLSPTKSPIKKALSSTIAIELNHHSIEIIDKKPWLDILYVCPFCFKFTDVKLEWEQHMNCCRFKSSLPGKVMYNDGELIIRKVRGVDHKLFCQCMCLMAKFFLDNKSIFYDLDYFDFYVAYQVLDRIEVPMGFYSRELLSWESNNLSCICVLPCYQKRGIGTKLIDFSYKLSEYEQQISGPEKPFSPLGKITYLKYWCKKLALSFIYGSLSTKTHVTLQLISESMGLRTEDILLTLSFLGVLYSNDKKNIKMDYYLEKYKYSDHFVFIEDGDYKVLIDKLKIKKWIVDNKIANQQILNNDCFVFY</sequence>
<feature type="active site" description="Proton donor/acceptor" evidence="13">
    <location>
        <position position="279"/>
    </location>
</feature>
<keyword evidence="6" id="KW-0863">Zinc-finger</keyword>
<dbReference type="InterPro" id="IPR036388">
    <property type="entry name" value="WH-like_DNA-bd_sf"/>
</dbReference>
<gene>
    <name evidence="16" type="ORF">C6P40_000069</name>
</gene>
<dbReference type="PANTHER" id="PTHR10615">
    <property type="entry name" value="HISTONE ACETYLTRANSFERASE"/>
    <property type="match status" value="1"/>
</dbReference>
<comment type="caution">
    <text evidence="16">The sequence shown here is derived from an EMBL/GenBank/DDBJ whole genome shotgun (WGS) entry which is preliminary data.</text>
</comment>
<proteinExistence type="inferred from homology"/>
<dbReference type="Proteomes" id="UP000697127">
    <property type="component" value="Unassembled WGS sequence"/>
</dbReference>